<feature type="domain" description="Copper-binding protein MbnP-like" evidence="1">
    <location>
        <begin position="6"/>
        <end position="175"/>
    </location>
</feature>
<sequence>MLIPEQSYIMNRDTLTINRFKYYISHFQLTDIQEKKVKLPVQYYLIDAADTNSTTIRLNIPKGQYRSIQFLLGVDSAKNVSGVQAGALDPLHGMFWTWNSGYIMAKLEGTASSSQIAGKQFTYHIGGFRSHNNTTRNIALTLPSSSDTFTIIADAKKWFVGSYELMIAKEPICHSPGTLAVRIANNYAHMFSILSPEK</sequence>
<reference evidence="2" key="1">
    <citation type="submission" date="2024-02" db="EMBL/GenBank/DDBJ databases">
        <title>Sediminibacterium planktonica sp. nov. and Sediminibacterium longus sp. nov., isolated from surface lake and river water.</title>
        <authorList>
            <person name="Watanabe K."/>
            <person name="Takemine S."/>
            <person name="Ishii Y."/>
            <person name="Ogata Y."/>
            <person name="Shindo C."/>
            <person name="Suda W."/>
        </authorList>
    </citation>
    <scope>NUCLEOTIDE SEQUENCE</scope>
    <source>
        <strain evidence="2">KACHI17</strain>
    </source>
</reference>
<organism evidence="2">
    <name type="scientific">Sediminibacterium sp. KACHI17</name>
    <dbReference type="NCBI Taxonomy" id="1751071"/>
    <lineage>
        <taxon>Bacteria</taxon>
        <taxon>Pseudomonadati</taxon>
        <taxon>Bacteroidota</taxon>
        <taxon>Chitinophagia</taxon>
        <taxon>Chitinophagales</taxon>
        <taxon>Chitinophagaceae</taxon>
        <taxon>Sediminibacterium</taxon>
    </lineage>
</organism>
<name>A0AAT9GJ12_9BACT</name>
<protein>
    <recommendedName>
        <fullName evidence="1">Copper-binding protein MbnP-like domain-containing protein</fullName>
    </recommendedName>
</protein>
<dbReference type="AlphaFoldDB" id="A0AAT9GJ12"/>
<accession>A0AAT9GJ12</accession>
<evidence type="ECO:0000313" key="2">
    <source>
        <dbReference type="EMBL" id="BFG70618.1"/>
    </source>
</evidence>
<dbReference type="InterPro" id="IPR046863">
    <property type="entry name" value="MbnP-like_dom"/>
</dbReference>
<dbReference type="Pfam" id="PF20243">
    <property type="entry name" value="MbnP"/>
    <property type="match status" value="1"/>
</dbReference>
<evidence type="ECO:0000259" key="1">
    <source>
        <dbReference type="Pfam" id="PF20243"/>
    </source>
</evidence>
<proteinExistence type="predicted"/>
<gene>
    <name evidence="2" type="ORF">KACHI17_14990</name>
</gene>
<dbReference type="EMBL" id="AP029612">
    <property type="protein sequence ID" value="BFG70618.1"/>
    <property type="molecule type" value="Genomic_DNA"/>
</dbReference>